<comment type="caution">
    <text evidence="1">The sequence shown here is derived from an EMBL/GenBank/DDBJ whole genome shotgun (WGS) entry which is preliminary data.</text>
</comment>
<name>A0AAW1QFT3_9CHLO</name>
<reference evidence="1 2" key="1">
    <citation type="journal article" date="2024" name="Nat. Commun.">
        <title>Phylogenomics reveals the evolutionary origins of lichenization in chlorophyte algae.</title>
        <authorList>
            <person name="Puginier C."/>
            <person name="Libourel C."/>
            <person name="Otte J."/>
            <person name="Skaloud P."/>
            <person name="Haon M."/>
            <person name="Grisel S."/>
            <person name="Petersen M."/>
            <person name="Berrin J.G."/>
            <person name="Delaux P.M."/>
            <person name="Dal Grande F."/>
            <person name="Keller J."/>
        </authorList>
    </citation>
    <scope>NUCLEOTIDE SEQUENCE [LARGE SCALE GENOMIC DNA]</scope>
    <source>
        <strain evidence="1 2">SAG 2043</strain>
    </source>
</reference>
<sequence>MAIPCGTHAGSPCGLIKRAAWSEKRKRAVVGEALKAAGAKVSFLLSGRDLWRLLGGRMEQDSQERPPRKASDAAGKCKAYAEICKK</sequence>
<keyword evidence="2" id="KW-1185">Reference proteome</keyword>
<accession>A0AAW1QFT3</accession>
<dbReference type="AlphaFoldDB" id="A0AAW1QFT3"/>
<organism evidence="1 2">
    <name type="scientific">[Myrmecia] bisecta</name>
    <dbReference type="NCBI Taxonomy" id="41462"/>
    <lineage>
        <taxon>Eukaryota</taxon>
        <taxon>Viridiplantae</taxon>
        <taxon>Chlorophyta</taxon>
        <taxon>core chlorophytes</taxon>
        <taxon>Trebouxiophyceae</taxon>
        <taxon>Trebouxiales</taxon>
        <taxon>Trebouxiaceae</taxon>
        <taxon>Myrmecia</taxon>
    </lineage>
</organism>
<dbReference type="EMBL" id="JALJOR010000003">
    <property type="protein sequence ID" value="KAK9820086.1"/>
    <property type="molecule type" value="Genomic_DNA"/>
</dbReference>
<evidence type="ECO:0000313" key="2">
    <source>
        <dbReference type="Proteomes" id="UP001489004"/>
    </source>
</evidence>
<dbReference type="Proteomes" id="UP001489004">
    <property type="component" value="Unassembled WGS sequence"/>
</dbReference>
<gene>
    <name evidence="1" type="ORF">WJX72_006006</name>
</gene>
<protein>
    <submittedName>
        <fullName evidence="1">Uncharacterized protein</fullName>
    </submittedName>
</protein>
<proteinExistence type="predicted"/>
<evidence type="ECO:0000313" key="1">
    <source>
        <dbReference type="EMBL" id="KAK9820086.1"/>
    </source>
</evidence>